<dbReference type="GO" id="GO:0001228">
    <property type="term" value="F:DNA-binding transcription activator activity, RNA polymerase II-specific"/>
    <property type="evidence" value="ECO:0007669"/>
    <property type="project" value="TreeGrafter"/>
</dbReference>
<dbReference type="EMBL" id="CAJVQA010004142">
    <property type="protein sequence ID" value="CAG8592335.1"/>
    <property type="molecule type" value="Genomic_DNA"/>
</dbReference>
<accession>A0A9N9C809</accession>
<organism evidence="6 7">
    <name type="scientific">Cetraspora pellucida</name>
    <dbReference type="NCBI Taxonomy" id="1433469"/>
    <lineage>
        <taxon>Eukaryota</taxon>
        <taxon>Fungi</taxon>
        <taxon>Fungi incertae sedis</taxon>
        <taxon>Mucoromycota</taxon>
        <taxon>Glomeromycotina</taxon>
        <taxon>Glomeromycetes</taxon>
        <taxon>Diversisporales</taxon>
        <taxon>Gigasporaceae</taxon>
        <taxon>Cetraspora</taxon>
    </lineage>
</organism>
<evidence type="ECO:0000259" key="5">
    <source>
        <dbReference type="PROSITE" id="PS50118"/>
    </source>
</evidence>
<dbReference type="InterPro" id="IPR050140">
    <property type="entry name" value="SRY-related_HMG-box_TF-like"/>
</dbReference>
<evidence type="ECO:0000313" key="6">
    <source>
        <dbReference type="EMBL" id="CAG8592335.1"/>
    </source>
</evidence>
<proteinExistence type="predicted"/>
<dbReference type="OrthoDB" id="6247875at2759"/>
<evidence type="ECO:0000256" key="1">
    <source>
        <dbReference type="ARBA" id="ARBA00023125"/>
    </source>
</evidence>
<feature type="DNA-binding region" description="HMG box" evidence="3">
    <location>
        <begin position="72"/>
        <end position="140"/>
    </location>
</feature>
<reference evidence="6" key="1">
    <citation type="submission" date="2021-06" db="EMBL/GenBank/DDBJ databases">
        <authorList>
            <person name="Kallberg Y."/>
            <person name="Tangrot J."/>
            <person name="Rosling A."/>
        </authorList>
    </citation>
    <scope>NUCLEOTIDE SEQUENCE</scope>
    <source>
        <strain evidence="6">FL966</strain>
    </source>
</reference>
<keyword evidence="2" id="KW-0804">Transcription</keyword>
<dbReference type="InterPro" id="IPR036910">
    <property type="entry name" value="HMG_box_dom_sf"/>
</dbReference>
<dbReference type="PANTHER" id="PTHR10270">
    <property type="entry name" value="SOX TRANSCRIPTION FACTOR"/>
    <property type="match status" value="1"/>
</dbReference>
<evidence type="ECO:0000256" key="4">
    <source>
        <dbReference type="SAM" id="MobiDB-lite"/>
    </source>
</evidence>
<dbReference type="PROSITE" id="PS50118">
    <property type="entry name" value="HMG_BOX_2"/>
    <property type="match status" value="1"/>
</dbReference>
<evidence type="ECO:0000256" key="3">
    <source>
        <dbReference type="PROSITE-ProRule" id="PRU00267"/>
    </source>
</evidence>
<dbReference type="GO" id="GO:0005634">
    <property type="term" value="C:nucleus"/>
    <property type="evidence" value="ECO:0007669"/>
    <property type="project" value="UniProtKB-UniRule"/>
</dbReference>
<dbReference type="Proteomes" id="UP000789759">
    <property type="component" value="Unassembled WGS sequence"/>
</dbReference>
<feature type="domain" description="HMG box" evidence="5">
    <location>
        <begin position="72"/>
        <end position="140"/>
    </location>
</feature>
<keyword evidence="3" id="KW-0539">Nucleus</keyword>
<gene>
    <name evidence="6" type="ORF">CPELLU_LOCUS6595</name>
</gene>
<keyword evidence="1 3" id="KW-0238">DNA-binding</keyword>
<dbReference type="SUPFAM" id="SSF47095">
    <property type="entry name" value="HMG-box"/>
    <property type="match status" value="1"/>
</dbReference>
<sequence>MSYLLMTKSGEIQFPLNISSEMGIYKSLNENSFCNELFSRPPYPLTLEVDDLIAPSNPRKAKKHQKNPYLSPPRPQNSFFLFRRDFAAKLKQKGVKLKNSEISQLAAAEWHKQPQNVLCFFEVLENLAKEKHSQLYPNYKFTPRKEKSKNSEKSPKYNVTDNLSEQKCLNSEEISSNLDTSKNNSLSEISDQSLDQGTFDISDFIEFDPITF</sequence>
<protein>
    <submittedName>
        <fullName evidence="6">23529_t:CDS:1</fullName>
    </submittedName>
</protein>
<feature type="compositionally biased region" description="Basic and acidic residues" evidence="4">
    <location>
        <begin position="143"/>
        <end position="155"/>
    </location>
</feature>
<keyword evidence="7" id="KW-1185">Reference proteome</keyword>
<dbReference type="Gene3D" id="1.10.30.10">
    <property type="entry name" value="High mobility group box domain"/>
    <property type="match status" value="1"/>
</dbReference>
<dbReference type="SMART" id="SM00398">
    <property type="entry name" value="HMG"/>
    <property type="match status" value="1"/>
</dbReference>
<name>A0A9N9C809_9GLOM</name>
<evidence type="ECO:0000313" key="7">
    <source>
        <dbReference type="Proteomes" id="UP000789759"/>
    </source>
</evidence>
<dbReference type="Pfam" id="PF00505">
    <property type="entry name" value="HMG_box"/>
    <property type="match status" value="1"/>
</dbReference>
<comment type="caution">
    <text evidence="6">The sequence shown here is derived from an EMBL/GenBank/DDBJ whole genome shotgun (WGS) entry which is preliminary data.</text>
</comment>
<dbReference type="GO" id="GO:0030154">
    <property type="term" value="P:cell differentiation"/>
    <property type="evidence" value="ECO:0007669"/>
    <property type="project" value="TreeGrafter"/>
</dbReference>
<dbReference type="PANTHER" id="PTHR10270:SF161">
    <property type="entry name" value="SEX-DETERMINING REGION Y PROTEIN"/>
    <property type="match status" value="1"/>
</dbReference>
<feature type="region of interest" description="Disordered" evidence="4">
    <location>
        <begin position="138"/>
        <end position="162"/>
    </location>
</feature>
<dbReference type="CDD" id="cd01389">
    <property type="entry name" value="HMG-box_ROX1-like"/>
    <property type="match status" value="1"/>
</dbReference>
<evidence type="ECO:0000256" key="2">
    <source>
        <dbReference type="ARBA" id="ARBA00023163"/>
    </source>
</evidence>
<dbReference type="InterPro" id="IPR009071">
    <property type="entry name" value="HMG_box_dom"/>
</dbReference>
<dbReference type="GO" id="GO:0000978">
    <property type="term" value="F:RNA polymerase II cis-regulatory region sequence-specific DNA binding"/>
    <property type="evidence" value="ECO:0007669"/>
    <property type="project" value="TreeGrafter"/>
</dbReference>
<dbReference type="AlphaFoldDB" id="A0A9N9C809"/>